<keyword evidence="5" id="KW-0046">Antibiotic resistance</keyword>
<dbReference type="SUPFAM" id="SSF52540">
    <property type="entry name" value="P-loop containing nucleoside triphosphate hydrolases"/>
    <property type="match status" value="1"/>
</dbReference>
<dbReference type="EMBL" id="LT629755">
    <property type="protein sequence ID" value="SDT20000.1"/>
    <property type="molecule type" value="Genomic_DNA"/>
</dbReference>
<evidence type="ECO:0000256" key="1">
    <source>
        <dbReference type="ARBA" id="ARBA00004202"/>
    </source>
</evidence>
<dbReference type="RefSeq" id="WP_197675499.1">
    <property type="nucleotide sequence ID" value="NZ_BMDN01000001.1"/>
</dbReference>
<accession>A0A1H1YEW8</accession>
<evidence type="ECO:0000259" key="7">
    <source>
        <dbReference type="PROSITE" id="PS50893"/>
    </source>
</evidence>
<evidence type="ECO:0000313" key="9">
    <source>
        <dbReference type="EMBL" id="SDT20000.1"/>
    </source>
</evidence>
<dbReference type="InterPro" id="IPR050763">
    <property type="entry name" value="ABC_transporter_ATP-binding"/>
</dbReference>
<keyword evidence="3" id="KW-0547">Nucleotide-binding</keyword>
<comment type="subcellular location">
    <subcellularLocation>
        <location evidence="1">Cell membrane</location>
        <topology evidence="1">Peripheral membrane protein</topology>
    </subcellularLocation>
</comment>
<dbReference type="STRING" id="589382.SAMN04489721_2744"/>
<feature type="domain" description="ABC transporter" evidence="7">
    <location>
        <begin position="6"/>
        <end position="241"/>
    </location>
</feature>
<dbReference type="Proteomes" id="UP000199482">
    <property type="component" value="Chromosome I"/>
</dbReference>
<proteinExistence type="predicted"/>
<sequence>MTNQMITARGLTKTFRAKGQPVEAVRDVDLAVEAGELVAFLGPNGAGKSTTLRMLTTLLPPTAGEATVAGCDIRLDPAGVRRRIGYVGQGDSGGHSQRVRDELHAQGAFYGLGRRETRVRAAELVESLELGQVANRQVQSLSGGQKRRVDIALGLLHRPELLFLDEPSTGLDPHSRANLWEHIIELRRTTGTTIFLTTHYLDEADELAERVMVMDHGRVIADDTAPALKQQLGGDRVTLAFGSASDAAAAASHVGGEVHGAVVTVTAPDGDRALPRWIRGLAADGLEVTAATHRAPTLDDVFLALTGRSLREEGATPGSDEAASDEPAAA</sequence>
<reference evidence="10" key="2">
    <citation type="submission" date="2016-10" db="EMBL/GenBank/DDBJ databases">
        <authorList>
            <person name="Varghese N."/>
            <person name="Submissions S."/>
        </authorList>
    </citation>
    <scope>NUCLEOTIDE SEQUENCE [LARGE SCALE GENOMIC DNA]</scope>
    <source>
        <strain evidence="10">CPCC 202695</strain>
    </source>
</reference>
<feature type="region of interest" description="Disordered" evidence="6">
    <location>
        <begin position="311"/>
        <end position="330"/>
    </location>
</feature>
<dbReference type="PROSITE" id="PS50893">
    <property type="entry name" value="ABC_TRANSPORTER_2"/>
    <property type="match status" value="1"/>
</dbReference>
<dbReference type="Pfam" id="PF13732">
    <property type="entry name" value="DrrA1-3_C"/>
    <property type="match status" value="1"/>
</dbReference>
<evidence type="ECO:0000313" key="11">
    <source>
        <dbReference type="Proteomes" id="UP000893823"/>
    </source>
</evidence>
<keyword evidence="2" id="KW-0813">Transport</keyword>
<dbReference type="Gene3D" id="3.40.50.300">
    <property type="entry name" value="P-loop containing nucleotide triphosphate hydrolases"/>
    <property type="match status" value="1"/>
</dbReference>
<evidence type="ECO:0000256" key="3">
    <source>
        <dbReference type="ARBA" id="ARBA00022741"/>
    </source>
</evidence>
<dbReference type="AlphaFoldDB" id="A0A1H1YEW8"/>
<name>A0A1H1YEW8_9MICO</name>
<dbReference type="Proteomes" id="UP000893823">
    <property type="component" value="Unassembled WGS sequence"/>
</dbReference>
<dbReference type="PANTHER" id="PTHR42711">
    <property type="entry name" value="ABC TRANSPORTER ATP-BINDING PROTEIN"/>
    <property type="match status" value="1"/>
</dbReference>
<keyword evidence="4 9" id="KW-0067">ATP-binding</keyword>
<dbReference type="PROSITE" id="PS00211">
    <property type="entry name" value="ABC_TRANSPORTER_1"/>
    <property type="match status" value="1"/>
</dbReference>
<dbReference type="Pfam" id="PF00005">
    <property type="entry name" value="ABC_tran"/>
    <property type="match status" value="1"/>
</dbReference>
<evidence type="ECO:0000313" key="10">
    <source>
        <dbReference type="Proteomes" id="UP000199482"/>
    </source>
</evidence>
<organism evidence="9 10">
    <name type="scientific">Agromyces flavus</name>
    <dbReference type="NCBI Taxonomy" id="589382"/>
    <lineage>
        <taxon>Bacteria</taxon>
        <taxon>Bacillati</taxon>
        <taxon>Actinomycetota</taxon>
        <taxon>Actinomycetes</taxon>
        <taxon>Micrococcales</taxon>
        <taxon>Microbacteriaceae</taxon>
        <taxon>Agromyces</taxon>
    </lineage>
</organism>
<dbReference type="GO" id="GO:0046677">
    <property type="term" value="P:response to antibiotic"/>
    <property type="evidence" value="ECO:0007669"/>
    <property type="project" value="UniProtKB-KW"/>
</dbReference>
<evidence type="ECO:0000256" key="2">
    <source>
        <dbReference type="ARBA" id="ARBA00022448"/>
    </source>
</evidence>
<dbReference type="InterPro" id="IPR003593">
    <property type="entry name" value="AAA+_ATPase"/>
</dbReference>
<dbReference type="EMBL" id="SODL02000001">
    <property type="protein sequence ID" value="MCP2366669.1"/>
    <property type="molecule type" value="Genomic_DNA"/>
</dbReference>
<dbReference type="InterPro" id="IPR017871">
    <property type="entry name" value="ABC_transporter-like_CS"/>
</dbReference>
<dbReference type="GO" id="GO:0005524">
    <property type="term" value="F:ATP binding"/>
    <property type="evidence" value="ECO:0007669"/>
    <property type="project" value="UniProtKB-KW"/>
</dbReference>
<dbReference type="GO" id="GO:0016887">
    <property type="term" value="F:ATP hydrolysis activity"/>
    <property type="evidence" value="ECO:0007669"/>
    <property type="project" value="InterPro"/>
</dbReference>
<evidence type="ECO:0000256" key="6">
    <source>
        <dbReference type="SAM" id="MobiDB-lite"/>
    </source>
</evidence>
<dbReference type="InterPro" id="IPR025302">
    <property type="entry name" value="DrrA1/2-like_C"/>
</dbReference>
<gene>
    <name evidence="8" type="ORF">BCL57_000811</name>
    <name evidence="9" type="ORF">SAMN04489721_2744</name>
</gene>
<evidence type="ECO:0000256" key="5">
    <source>
        <dbReference type="ARBA" id="ARBA00023251"/>
    </source>
</evidence>
<reference evidence="9" key="1">
    <citation type="submission" date="2016-10" db="EMBL/GenBank/DDBJ databases">
        <authorList>
            <person name="de Groot N.N."/>
        </authorList>
    </citation>
    <scope>NUCLEOTIDE SEQUENCE [LARGE SCALE GENOMIC DNA]</scope>
    <source>
        <strain evidence="9">CPCC 202695</strain>
    </source>
</reference>
<dbReference type="GO" id="GO:0005886">
    <property type="term" value="C:plasma membrane"/>
    <property type="evidence" value="ECO:0007669"/>
    <property type="project" value="UniProtKB-SubCell"/>
</dbReference>
<feature type="compositionally biased region" description="Low complexity" evidence="6">
    <location>
        <begin position="319"/>
        <end position="330"/>
    </location>
</feature>
<protein>
    <submittedName>
        <fullName evidence="9">ABC-2 type transport system ATP-binding protein</fullName>
    </submittedName>
</protein>
<dbReference type="InterPro" id="IPR027417">
    <property type="entry name" value="P-loop_NTPase"/>
</dbReference>
<evidence type="ECO:0000256" key="4">
    <source>
        <dbReference type="ARBA" id="ARBA00022840"/>
    </source>
</evidence>
<keyword evidence="11" id="KW-1185">Reference proteome</keyword>
<dbReference type="SMART" id="SM00382">
    <property type="entry name" value="AAA"/>
    <property type="match status" value="1"/>
</dbReference>
<evidence type="ECO:0000313" key="8">
    <source>
        <dbReference type="EMBL" id="MCP2366669.1"/>
    </source>
</evidence>
<reference evidence="8" key="3">
    <citation type="submission" date="2022-06" db="EMBL/GenBank/DDBJ databases">
        <title>Genomic Encyclopedia of Type Strains, Phase III (KMG-III): the genomes of soil and plant-associated and newly described type strains.</title>
        <authorList>
            <person name="Whitman W."/>
        </authorList>
    </citation>
    <scope>NUCLEOTIDE SEQUENCE</scope>
    <source>
        <strain evidence="8">CPCC 202695</strain>
    </source>
</reference>
<dbReference type="PANTHER" id="PTHR42711:SF19">
    <property type="entry name" value="DOXORUBICIN RESISTANCE ATP-BINDING PROTEIN DRRA"/>
    <property type="match status" value="1"/>
</dbReference>
<dbReference type="InterPro" id="IPR003439">
    <property type="entry name" value="ABC_transporter-like_ATP-bd"/>
</dbReference>